<keyword evidence="2 7" id="KW-0963">Cytoplasm</keyword>
<evidence type="ECO:0000313" key="9">
    <source>
        <dbReference type="Proteomes" id="UP000016511"/>
    </source>
</evidence>
<dbReference type="Proteomes" id="UP000016511">
    <property type="component" value="Unassembled WGS sequence"/>
</dbReference>
<comment type="catalytic activity">
    <reaction evidence="6 7">
        <text>diphosphate + H2O = 2 phosphate + H(+)</text>
        <dbReference type="Rhea" id="RHEA:24576"/>
        <dbReference type="ChEBI" id="CHEBI:15377"/>
        <dbReference type="ChEBI" id="CHEBI:15378"/>
        <dbReference type="ChEBI" id="CHEBI:33019"/>
        <dbReference type="ChEBI" id="CHEBI:43474"/>
        <dbReference type="EC" id="3.6.1.1"/>
    </reaction>
</comment>
<evidence type="ECO:0000256" key="7">
    <source>
        <dbReference type="HAMAP-Rule" id="MF_00209"/>
    </source>
</evidence>
<feature type="binding site" evidence="7">
    <location>
        <position position="45"/>
    </location>
    <ligand>
        <name>substrate</name>
    </ligand>
</feature>
<feature type="binding site" evidence="7">
    <location>
        <position position="86"/>
    </location>
    <ligand>
        <name>Mg(2+)</name>
        <dbReference type="ChEBI" id="CHEBI:18420"/>
        <label>2</label>
    </ligand>
</feature>
<evidence type="ECO:0000256" key="1">
    <source>
        <dbReference type="ARBA" id="ARBA00001946"/>
    </source>
</evidence>
<comment type="subcellular location">
    <subcellularLocation>
        <location evidence="7">Cytoplasm</location>
    </subcellularLocation>
</comment>
<comment type="caution">
    <text evidence="8">The sequence shown here is derived from an EMBL/GenBank/DDBJ whole genome shotgun (WGS) entry which is preliminary data.</text>
</comment>
<proteinExistence type="inferred from homology"/>
<dbReference type="HOGENOM" id="CLU_073198_1_1_9"/>
<dbReference type="EMBL" id="AWSJ01000120">
    <property type="protein sequence ID" value="ERI10071.1"/>
    <property type="molecule type" value="Genomic_DNA"/>
</dbReference>
<dbReference type="InterPro" id="IPR008162">
    <property type="entry name" value="Pyrophosphatase"/>
</dbReference>
<evidence type="ECO:0000256" key="4">
    <source>
        <dbReference type="ARBA" id="ARBA00022801"/>
    </source>
</evidence>
<dbReference type="PATRIC" id="fig|649747.3.peg.1656"/>
<dbReference type="HAMAP" id="MF_00209">
    <property type="entry name" value="Inorganic_PPase"/>
    <property type="match status" value="1"/>
</dbReference>
<evidence type="ECO:0000256" key="2">
    <source>
        <dbReference type="ARBA" id="ARBA00022490"/>
    </source>
</evidence>
<feature type="binding site" evidence="7">
    <location>
        <position position="71"/>
    </location>
    <ligand>
        <name>substrate</name>
    </ligand>
</feature>
<keyword evidence="9" id="KW-1185">Reference proteome</keyword>
<dbReference type="FunFam" id="3.90.80.10:FF:000003">
    <property type="entry name" value="Inorganic pyrophosphatase"/>
    <property type="match status" value="1"/>
</dbReference>
<protein>
    <recommendedName>
        <fullName evidence="7">Inorganic pyrophosphatase</fullName>
        <ecNumber evidence="7">3.6.1.1</ecNumber>
    </recommendedName>
    <alternativeName>
        <fullName evidence="7">Pyrophosphate phospho-hydrolase</fullName>
        <shortName evidence="7">PPase</shortName>
    </alternativeName>
</protein>
<keyword evidence="5 7" id="KW-0460">Magnesium</keyword>
<dbReference type="AlphaFoldDB" id="U1YGZ4"/>
<dbReference type="SUPFAM" id="SSF50324">
    <property type="entry name" value="Inorganic pyrophosphatase"/>
    <property type="match status" value="1"/>
</dbReference>
<reference evidence="8 9" key="1">
    <citation type="submission" date="2013-08" db="EMBL/GenBank/DDBJ databases">
        <authorList>
            <person name="Weinstock G."/>
            <person name="Sodergren E."/>
            <person name="Wylie T."/>
            <person name="Fulton L."/>
            <person name="Fulton R."/>
            <person name="Fronick C."/>
            <person name="O'Laughlin M."/>
            <person name="Godfrey J."/>
            <person name="Miner T."/>
            <person name="Herter B."/>
            <person name="Appelbaum E."/>
            <person name="Cordes M."/>
            <person name="Lek S."/>
            <person name="Wollam A."/>
            <person name="Pepin K.H."/>
            <person name="Palsikar V.B."/>
            <person name="Mitreva M."/>
            <person name="Wilson R.K."/>
        </authorList>
    </citation>
    <scope>NUCLEOTIDE SEQUENCE [LARGE SCALE GENOMIC DNA]</scope>
    <source>
        <strain evidence="8 9">ATCC 12856</strain>
    </source>
</reference>
<feature type="binding site" evidence="7">
    <location>
        <position position="155"/>
    </location>
    <ligand>
        <name>substrate</name>
    </ligand>
</feature>
<organism evidence="8 9">
    <name type="scientific">Aneurinibacillus aneurinilyticus ATCC 12856</name>
    <dbReference type="NCBI Taxonomy" id="649747"/>
    <lineage>
        <taxon>Bacteria</taxon>
        <taxon>Bacillati</taxon>
        <taxon>Bacillota</taxon>
        <taxon>Bacilli</taxon>
        <taxon>Bacillales</taxon>
        <taxon>Paenibacillaceae</taxon>
        <taxon>Aneurinibacillus group</taxon>
        <taxon>Aneurinibacillus</taxon>
    </lineage>
</organism>
<dbReference type="GO" id="GO:0004427">
    <property type="term" value="F:inorganic diphosphate phosphatase activity"/>
    <property type="evidence" value="ECO:0007669"/>
    <property type="project" value="UniProtKB-UniRule"/>
</dbReference>
<dbReference type="eggNOG" id="COG0221">
    <property type="taxonomic scope" value="Bacteria"/>
</dbReference>
<feature type="binding site" evidence="7">
    <location>
        <position position="86"/>
    </location>
    <ligand>
        <name>Mg(2+)</name>
        <dbReference type="ChEBI" id="CHEBI:18420"/>
        <label>1</label>
    </ligand>
</feature>
<sequence length="189" mass="21477">MELAIMNQYPLVDNPTIENKGGIFMAFENKVVDVFVEIPAGSQNKYEFDKEAGVFRLDRVLFAPMHYPTEYGYLENTLALDGDPLDALVLTTFPTFPGCVISTRIIGVLVMSDDKGQDEKLLGVPVDDPRWNDVKSLDDIPAHITKEISYFFERYKDLENKETKIEGWEGAEKAAQLIEECIQRYAETK</sequence>
<evidence type="ECO:0000256" key="3">
    <source>
        <dbReference type="ARBA" id="ARBA00022723"/>
    </source>
</evidence>
<gene>
    <name evidence="7" type="primary">ppa</name>
    <name evidence="8" type="ORF">HMPREF0083_01832</name>
</gene>
<feature type="binding site" evidence="7">
    <location>
        <position position="59"/>
    </location>
    <ligand>
        <name>substrate</name>
    </ligand>
</feature>
<dbReference type="PANTHER" id="PTHR10286">
    <property type="entry name" value="INORGANIC PYROPHOSPHATASE"/>
    <property type="match status" value="1"/>
</dbReference>
<dbReference type="CDD" id="cd00412">
    <property type="entry name" value="pyrophosphatase"/>
    <property type="match status" value="1"/>
</dbReference>
<dbReference type="GO" id="GO:0000287">
    <property type="term" value="F:magnesium ion binding"/>
    <property type="evidence" value="ECO:0007669"/>
    <property type="project" value="UniProtKB-UniRule"/>
</dbReference>
<dbReference type="STRING" id="649747.HMPREF0083_01832"/>
<dbReference type="GO" id="GO:0005737">
    <property type="term" value="C:cytoplasm"/>
    <property type="evidence" value="ECO:0007669"/>
    <property type="project" value="UniProtKB-SubCell"/>
</dbReference>
<dbReference type="GO" id="GO:0006796">
    <property type="term" value="P:phosphate-containing compound metabolic process"/>
    <property type="evidence" value="ECO:0007669"/>
    <property type="project" value="InterPro"/>
</dbReference>
<keyword evidence="3 7" id="KW-0479">Metal-binding</keyword>
<feature type="binding site" evidence="7">
    <location>
        <position position="118"/>
    </location>
    <ligand>
        <name>Mg(2+)</name>
        <dbReference type="ChEBI" id="CHEBI:18420"/>
        <label>1</label>
    </ligand>
</feature>
<feature type="binding site" evidence="7">
    <location>
        <position position="81"/>
    </location>
    <ligand>
        <name>Mg(2+)</name>
        <dbReference type="ChEBI" id="CHEBI:18420"/>
        <label>1</label>
    </ligand>
</feature>
<dbReference type="PROSITE" id="PS00387">
    <property type="entry name" value="PPASE"/>
    <property type="match status" value="1"/>
</dbReference>
<dbReference type="InterPro" id="IPR036649">
    <property type="entry name" value="Pyrophosphatase_sf"/>
</dbReference>
<evidence type="ECO:0000313" key="8">
    <source>
        <dbReference type="EMBL" id="ERI10071.1"/>
    </source>
</evidence>
<comment type="subunit">
    <text evidence="7">Homohexamer.</text>
</comment>
<comment type="similarity">
    <text evidence="7">Belongs to the PPase family.</text>
</comment>
<dbReference type="Pfam" id="PF00719">
    <property type="entry name" value="Pyrophosphatase"/>
    <property type="match status" value="1"/>
</dbReference>
<dbReference type="Gene3D" id="3.90.80.10">
    <property type="entry name" value="Inorganic pyrophosphatase"/>
    <property type="match status" value="1"/>
</dbReference>
<comment type="function">
    <text evidence="7">Catalyzes the hydrolysis of inorganic pyrophosphate (PPi) forming two phosphate ions.</text>
</comment>
<comment type="cofactor">
    <cofactor evidence="1 7">
        <name>Mg(2+)</name>
        <dbReference type="ChEBI" id="CHEBI:18420"/>
    </cofactor>
</comment>
<accession>U1YGZ4</accession>
<keyword evidence="4 7" id="KW-0378">Hydrolase</keyword>
<name>U1YGZ4_ANEAE</name>
<evidence type="ECO:0000256" key="5">
    <source>
        <dbReference type="ARBA" id="ARBA00022842"/>
    </source>
</evidence>
<evidence type="ECO:0000256" key="6">
    <source>
        <dbReference type="ARBA" id="ARBA00047820"/>
    </source>
</evidence>
<dbReference type="EC" id="3.6.1.1" evidence="7"/>